<evidence type="ECO:0000313" key="6">
    <source>
        <dbReference type="Proteomes" id="UP000664209"/>
    </source>
</evidence>
<feature type="domain" description="Ketoreductase" evidence="4">
    <location>
        <begin position="15"/>
        <end position="187"/>
    </location>
</feature>
<evidence type="ECO:0000256" key="1">
    <source>
        <dbReference type="ARBA" id="ARBA00006484"/>
    </source>
</evidence>
<dbReference type="GO" id="GO:0016616">
    <property type="term" value="F:oxidoreductase activity, acting on the CH-OH group of donors, NAD or NADP as acceptor"/>
    <property type="evidence" value="ECO:0007669"/>
    <property type="project" value="UniProtKB-ARBA"/>
</dbReference>
<dbReference type="InterPro" id="IPR057326">
    <property type="entry name" value="KR_dom"/>
</dbReference>
<dbReference type="Proteomes" id="UP000664209">
    <property type="component" value="Unassembled WGS sequence"/>
</dbReference>
<dbReference type="SMART" id="SM00822">
    <property type="entry name" value="PKS_KR"/>
    <property type="match status" value="1"/>
</dbReference>
<keyword evidence="6" id="KW-1185">Reference proteome</keyword>
<name>A0A939LRD9_9CELL</name>
<dbReference type="Pfam" id="PF00106">
    <property type="entry name" value="adh_short"/>
    <property type="match status" value="1"/>
</dbReference>
<sequence>MTSVTTEPTSRADRKVVLITGASSGIGAATAVALAAEGHAVVLGARRADRLDGLVAEIRAAGGTAAAVHLDVTNRADLQRAVAHAVTTFGSLDVLVNNAGVMPLSALSEGKVEEWDWMIDVNLRGVLHGIAAAEPVMRRQGWGHVITVASTGAHEVVPTAAVYCATKYAAWAVSEGLRVESGPWLRVTTITPGVVESELAETISDDAAREAMEAYRAAAIPAAEVAAAIRFAIDAGKDVDVNEIILRPTAQRP</sequence>
<dbReference type="InterPro" id="IPR020904">
    <property type="entry name" value="Sc_DH/Rdtase_CS"/>
</dbReference>
<comment type="similarity">
    <text evidence="1 3">Belongs to the short-chain dehydrogenases/reductases (SDR) family.</text>
</comment>
<dbReference type="FunFam" id="3.40.50.720:FF:000047">
    <property type="entry name" value="NADP-dependent L-serine/L-allo-threonine dehydrogenase"/>
    <property type="match status" value="1"/>
</dbReference>
<evidence type="ECO:0000256" key="3">
    <source>
        <dbReference type="RuleBase" id="RU000363"/>
    </source>
</evidence>
<dbReference type="SUPFAM" id="SSF51735">
    <property type="entry name" value="NAD(P)-binding Rossmann-fold domains"/>
    <property type="match status" value="1"/>
</dbReference>
<comment type="caution">
    <text evidence="5">The sequence shown here is derived from an EMBL/GenBank/DDBJ whole genome shotgun (WGS) entry which is preliminary data.</text>
</comment>
<dbReference type="PRINTS" id="PR00080">
    <property type="entry name" value="SDRFAMILY"/>
</dbReference>
<dbReference type="PANTHER" id="PTHR43115:SF4">
    <property type="entry name" value="DEHYDROGENASE_REDUCTASE SDR FAMILY MEMBER 11"/>
    <property type="match status" value="1"/>
</dbReference>
<reference evidence="5" key="1">
    <citation type="submission" date="2021-03" db="EMBL/GenBank/DDBJ databases">
        <title>Actinotalea soli sp. nov., isolated from soil.</title>
        <authorList>
            <person name="Ping W."/>
            <person name="Zhang J."/>
        </authorList>
    </citation>
    <scope>NUCLEOTIDE SEQUENCE</scope>
    <source>
        <strain evidence="5">BY-33</strain>
    </source>
</reference>
<accession>A0A939LRD9</accession>
<evidence type="ECO:0000256" key="2">
    <source>
        <dbReference type="ARBA" id="ARBA00023002"/>
    </source>
</evidence>
<dbReference type="InterPro" id="IPR036291">
    <property type="entry name" value="NAD(P)-bd_dom_sf"/>
</dbReference>
<dbReference type="InterPro" id="IPR002347">
    <property type="entry name" value="SDR_fam"/>
</dbReference>
<gene>
    <name evidence="5" type="ORF">J4G33_07540</name>
</gene>
<dbReference type="RefSeq" id="WP_208055333.1">
    <property type="nucleotide sequence ID" value="NZ_JAGEMK010000003.1"/>
</dbReference>
<evidence type="ECO:0000259" key="4">
    <source>
        <dbReference type="SMART" id="SM00822"/>
    </source>
</evidence>
<keyword evidence="2" id="KW-0560">Oxidoreductase</keyword>
<dbReference type="Gene3D" id="3.40.50.720">
    <property type="entry name" value="NAD(P)-binding Rossmann-like Domain"/>
    <property type="match status" value="1"/>
</dbReference>
<dbReference type="AlphaFoldDB" id="A0A939LRD9"/>
<dbReference type="PRINTS" id="PR00081">
    <property type="entry name" value="GDHRDH"/>
</dbReference>
<proteinExistence type="inferred from homology"/>
<dbReference type="PROSITE" id="PS00061">
    <property type="entry name" value="ADH_SHORT"/>
    <property type="match status" value="1"/>
</dbReference>
<protein>
    <submittedName>
        <fullName evidence="5">SDR family oxidoreductase</fullName>
    </submittedName>
</protein>
<dbReference type="PANTHER" id="PTHR43115">
    <property type="entry name" value="DEHYDROGENASE/REDUCTASE SDR FAMILY MEMBER 11"/>
    <property type="match status" value="1"/>
</dbReference>
<dbReference type="EMBL" id="JAGEMK010000003">
    <property type="protein sequence ID" value="MBO1751655.1"/>
    <property type="molecule type" value="Genomic_DNA"/>
</dbReference>
<organism evidence="5 6">
    <name type="scientific">Actinotalea soli</name>
    <dbReference type="NCBI Taxonomy" id="2819234"/>
    <lineage>
        <taxon>Bacteria</taxon>
        <taxon>Bacillati</taxon>
        <taxon>Actinomycetota</taxon>
        <taxon>Actinomycetes</taxon>
        <taxon>Micrococcales</taxon>
        <taxon>Cellulomonadaceae</taxon>
        <taxon>Actinotalea</taxon>
    </lineage>
</organism>
<evidence type="ECO:0000313" key="5">
    <source>
        <dbReference type="EMBL" id="MBO1751655.1"/>
    </source>
</evidence>